<dbReference type="Pfam" id="PF00829">
    <property type="entry name" value="Ribosomal_L21p"/>
    <property type="match status" value="1"/>
</dbReference>
<comment type="function">
    <text evidence="6 7">This protein binds to 23S rRNA in the presence of protein L20.</text>
</comment>
<evidence type="ECO:0000313" key="8">
    <source>
        <dbReference type="EMBL" id="PTU32237.1"/>
    </source>
</evidence>
<evidence type="ECO:0000256" key="1">
    <source>
        <dbReference type="ARBA" id="ARBA00008563"/>
    </source>
</evidence>
<dbReference type="GO" id="GO:0019843">
    <property type="term" value="F:rRNA binding"/>
    <property type="evidence" value="ECO:0007669"/>
    <property type="project" value="UniProtKB-UniRule"/>
</dbReference>
<dbReference type="PROSITE" id="PS01169">
    <property type="entry name" value="RIBOSOMAL_L21"/>
    <property type="match status" value="1"/>
</dbReference>
<dbReference type="GO" id="GO:1990904">
    <property type="term" value="C:ribonucleoprotein complex"/>
    <property type="evidence" value="ECO:0007669"/>
    <property type="project" value="UniProtKB-KW"/>
</dbReference>
<dbReference type="GO" id="GO:0005840">
    <property type="term" value="C:ribosome"/>
    <property type="evidence" value="ECO:0007669"/>
    <property type="project" value="UniProtKB-KW"/>
</dbReference>
<name>A0A2T5MI20_9GAMM</name>
<keyword evidence="2 6" id="KW-0699">rRNA-binding</keyword>
<dbReference type="GO" id="GO:0006412">
    <property type="term" value="P:translation"/>
    <property type="evidence" value="ECO:0007669"/>
    <property type="project" value="UniProtKB-UniRule"/>
</dbReference>
<evidence type="ECO:0000256" key="2">
    <source>
        <dbReference type="ARBA" id="ARBA00022730"/>
    </source>
</evidence>
<evidence type="ECO:0000256" key="3">
    <source>
        <dbReference type="ARBA" id="ARBA00022884"/>
    </source>
</evidence>
<dbReference type="GO" id="GO:0005737">
    <property type="term" value="C:cytoplasm"/>
    <property type="evidence" value="ECO:0007669"/>
    <property type="project" value="UniProtKB-ARBA"/>
</dbReference>
<dbReference type="InterPro" id="IPR001787">
    <property type="entry name" value="Ribosomal_bL21"/>
</dbReference>
<dbReference type="InterPro" id="IPR028909">
    <property type="entry name" value="bL21-like"/>
</dbReference>
<keyword evidence="9" id="KW-1185">Reference proteome</keyword>
<dbReference type="SUPFAM" id="SSF141091">
    <property type="entry name" value="L21p-like"/>
    <property type="match status" value="1"/>
</dbReference>
<dbReference type="RefSeq" id="WP_107939429.1">
    <property type="nucleotide sequence ID" value="NZ_QANS01000002.1"/>
</dbReference>
<keyword evidence="4 6" id="KW-0689">Ribosomal protein</keyword>
<comment type="similarity">
    <text evidence="1 6 7">Belongs to the bacterial ribosomal protein bL21 family.</text>
</comment>
<dbReference type="OrthoDB" id="9813334at2"/>
<protein>
    <recommendedName>
        <fullName evidence="6">Large ribosomal subunit protein bL21</fullName>
    </recommendedName>
</protein>
<dbReference type="PANTHER" id="PTHR21349">
    <property type="entry name" value="50S RIBOSOMAL PROTEIN L21"/>
    <property type="match status" value="1"/>
</dbReference>
<dbReference type="EMBL" id="QANS01000002">
    <property type="protein sequence ID" value="PTU32237.1"/>
    <property type="molecule type" value="Genomic_DNA"/>
</dbReference>
<dbReference type="AlphaFoldDB" id="A0A2T5MI20"/>
<gene>
    <name evidence="6 8" type="primary">rplU</name>
    <name evidence="8" type="ORF">CJD38_06145</name>
</gene>
<accession>A0A2T5MI20</accession>
<dbReference type="InterPro" id="IPR018258">
    <property type="entry name" value="Ribosomal_bL21_CS"/>
</dbReference>
<keyword evidence="5 6" id="KW-0687">Ribonucleoprotein</keyword>
<comment type="subunit">
    <text evidence="6">Part of the 50S ribosomal subunit. Contacts protein L20.</text>
</comment>
<evidence type="ECO:0000256" key="7">
    <source>
        <dbReference type="RuleBase" id="RU000562"/>
    </source>
</evidence>
<comment type="caution">
    <text evidence="8">The sequence shown here is derived from an EMBL/GenBank/DDBJ whole genome shotgun (WGS) entry which is preliminary data.</text>
</comment>
<keyword evidence="3 6" id="KW-0694">RNA-binding</keyword>
<organism evidence="8 9">
    <name type="scientific">Stenotrophobium rhamnosiphilum</name>
    <dbReference type="NCBI Taxonomy" id="2029166"/>
    <lineage>
        <taxon>Bacteria</taxon>
        <taxon>Pseudomonadati</taxon>
        <taxon>Pseudomonadota</taxon>
        <taxon>Gammaproteobacteria</taxon>
        <taxon>Nevskiales</taxon>
        <taxon>Nevskiaceae</taxon>
        <taxon>Stenotrophobium</taxon>
    </lineage>
</organism>
<proteinExistence type="inferred from homology"/>
<dbReference type="GO" id="GO:0003735">
    <property type="term" value="F:structural constituent of ribosome"/>
    <property type="evidence" value="ECO:0007669"/>
    <property type="project" value="InterPro"/>
</dbReference>
<evidence type="ECO:0000256" key="4">
    <source>
        <dbReference type="ARBA" id="ARBA00022980"/>
    </source>
</evidence>
<evidence type="ECO:0000256" key="6">
    <source>
        <dbReference type="HAMAP-Rule" id="MF_01363"/>
    </source>
</evidence>
<reference evidence="8 9" key="1">
    <citation type="submission" date="2018-04" db="EMBL/GenBank/DDBJ databases">
        <title>Novel species isolated from glacier.</title>
        <authorList>
            <person name="Liu Q."/>
            <person name="Xin Y.-H."/>
        </authorList>
    </citation>
    <scope>NUCLEOTIDE SEQUENCE [LARGE SCALE GENOMIC DNA]</scope>
    <source>
        <strain evidence="8 9">GT1R17</strain>
    </source>
</reference>
<dbReference type="HAMAP" id="MF_01363">
    <property type="entry name" value="Ribosomal_bL21"/>
    <property type="match status" value="1"/>
</dbReference>
<evidence type="ECO:0000313" key="9">
    <source>
        <dbReference type="Proteomes" id="UP000244248"/>
    </source>
</evidence>
<dbReference type="NCBIfam" id="TIGR00061">
    <property type="entry name" value="L21"/>
    <property type="match status" value="1"/>
</dbReference>
<sequence>MYAVIKTGGKQHKVTPGEQLKIESLNAEVGAQVSFDEVLLIADGDNLIVGAPLVVGGKVNAEVVANGRGDKIRIIKHRRRKHYHKEQGHRQNFTEVKILGIVGA</sequence>
<dbReference type="PANTHER" id="PTHR21349:SF0">
    <property type="entry name" value="LARGE RIBOSOMAL SUBUNIT PROTEIN BL21M"/>
    <property type="match status" value="1"/>
</dbReference>
<dbReference type="Proteomes" id="UP000244248">
    <property type="component" value="Unassembled WGS sequence"/>
</dbReference>
<dbReference type="InterPro" id="IPR036164">
    <property type="entry name" value="bL21-like_sf"/>
</dbReference>
<evidence type="ECO:0000256" key="5">
    <source>
        <dbReference type="ARBA" id="ARBA00023274"/>
    </source>
</evidence>